<accession>A0A0K2TFE7</accession>
<dbReference type="EMBL" id="HACA01007382">
    <property type="protein sequence ID" value="CDW24743.1"/>
    <property type="molecule type" value="Transcribed_RNA"/>
</dbReference>
<dbReference type="AlphaFoldDB" id="A0A0K2TFE7"/>
<organism evidence="1">
    <name type="scientific">Lepeophtheirus salmonis</name>
    <name type="common">Salmon louse</name>
    <name type="synonym">Caligus salmonis</name>
    <dbReference type="NCBI Taxonomy" id="72036"/>
    <lineage>
        <taxon>Eukaryota</taxon>
        <taxon>Metazoa</taxon>
        <taxon>Ecdysozoa</taxon>
        <taxon>Arthropoda</taxon>
        <taxon>Crustacea</taxon>
        <taxon>Multicrustacea</taxon>
        <taxon>Hexanauplia</taxon>
        <taxon>Copepoda</taxon>
        <taxon>Siphonostomatoida</taxon>
        <taxon>Caligidae</taxon>
        <taxon>Lepeophtheirus</taxon>
    </lineage>
</organism>
<proteinExistence type="predicted"/>
<name>A0A0K2TFE7_LEPSM</name>
<protein>
    <submittedName>
        <fullName evidence="1">Uncharacterized protein</fullName>
    </submittedName>
</protein>
<reference evidence="1" key="1">
    <citation type="submission" date="2014-05" db="EMBL/GenBank/DDBJ databases">
        <authorList>
            <person name="Chronopoulou M."/>
        </authorList>
    </citation>
    <scope>NUCLEOTIDE SEQUENCE</scope>
    <source>
        <tissue evidence="1">Whole organism</tissue>
    </source>
</reference>
<evidence type="ECO:0000313" key="1">
    <source>
        <dbReference type="EMBL" id="CDW24743.1"/>
    </source>
</evidence>
<sequence>MEVKTIKFDTFFNITVPKVKIRRRRSIFLYCLWIQYSIECNNKDSVI</sequence>